<dbReference type="RefSeq" id="WP_285233844.1">
    <property type="nucleotide sequence ID" value="NZ_CP116346.1"/>
</dbReference>
<gene>
    <name evidence="2" type="ORF">PFX98_03775</name>
</gene>
<keyword evidence="3" id="KW-1185">Reference proteome</keyword>
<dbReference type="KEGG" id="pais:PFX98_03775"/>
<dbReference type="Proteomes" id="UP001177769">
    <property type="component" value="Chromosome"/>
</dbReference>
<proteinExistence type="predicted"/>
<sequence>MAVGSSALGVGLLALAAVPAAAQPLLGGSLLLTNESVFRGVLQARGRPTLQADLHAGLPGGWFAGLWASAATRAPSNLSNHELNLYAGLGLTLPRGWAAALRYVHYRYADASVYGRPDADELSASLRFEDRLSLSVGLAPNAGRRADYGLVQRQATRAYELVARQPLGWTPAGPLALTASLGHYDTRALLGESYRAWDLGLAAQFGRAELSLARIDSSAAARRLFGVNAAHGRWALSAAWKF</sequence>
<reference evidence="2" key="1">
    <citation type="submission" date="2023-01" db="EMBL/GenBank/DDBJ databases">
        <title>Whole genome sequence of Paucibacter sp. S2-9 isolated from pond sediment.</title>
        <authorList>
            <person name="Jung J.Y."/>
        </authorList>
    </citation>
    <scope>NUCLEOTIDE SEQUENCE</scope>
    <source>
        <strain evidence="2">S2-9</strain>
    </source>
</reference>
<feature type="chain" id="PRO_5041639514" evidence="1">
    <location>
        <begin position="23"/>
        <end position="242"/>
    </location>
</feature>
<protein>
    <submittedName>
        <fullName evidence="2">TorF family putative porin</fullName>
    </submittedName>
</protein>
<dbReference type="AlphaFoldDB" id="A0AA95SM00"/>
<accession>A0AA95SM00</accession>
<evidence type="ECO:0000256" key="1">
    <source>
        <dbReference type="SAM" id="SignalP"/>
    </source>
</evidence>
<organism evidence="2 3">
    <name type="scientific">Paucibacter sediminis</name>
    <dbReference type="NCBI Taxonomy" id="3019553"/>
    <lineage>
        <taxon>Bacteria</taxon>
        <taxon>Pseudomonadati</taxon>
        <taxon>Pseudomonadota</taxon>
        <taxon>Betaproteobacteria</taxon>
        <taxon>Burkholderiales</taxon>
        <taxon>Sphaerotilaceae</taxon>
        <taxon>Roseateles</taxon>
    </lineage>
</organism>
<dbReference type="InterPro" id="IPR010239">
    <property type="entry name" value="CHP02001"/>
</dbReference>
<name>A0AA95SM00_9BURK</name>
<feature type="signal peptide" evidence="1">
    <location>
        <begin position="1"/>
        <end position="22"/>
    </location>
</feature>
<dbReference type="NCBIfam" id="TIGR02001">
    <property type="entry name" value="gcw_chp"/>
    <property type="match status" value="1"/>
</dbReference>
<dbReference type="EMBL" id="CP116346">
    <property type="protein sequence ID" value="WIT12743.1"/>
    <property type="molecule type" value="Genomic_DNA"/>
</dbReference>
<evidence type="ECO:0000313" key="2">
    <source>
        <dbReference type="EMBL" id="WIT12743.1"/>
    </source>
</evidence>
<dbReference type="Pfam" id="PF09694">
    <property type="entry name" value="Gcw_chp"/>
    <property type="match status" value="1"/>
</dbReference>
<keyword evidence="1" id="KW-0732">Signal</keyword>
<evidence type="ECO:0000313" key="3">
    <source>
        <dbReference type="Proteomes" id="UP001177769"/>
    </source>
</evidence>